<accession>A0A382YBV0</accession>
<dbReference type="GO" id="GO:0016874">
    <property type="term" value="F:ligase activity"/>
    <property type="evidence" value="ECO:0007669"/>
    <property type="project" value="UniProtKB-KW"/>
</dbReference>
<dbReference type="PROSITE" id="PS50975">
    <property type="entry name" value="ATP_GRASP"/>
    <property type="match status" value="1"/>
</dbReference>
<dbReference type="EMBL" id="UINC01174582">
    <property type="protein sequence ID" value="SVD80782.1"/>
    <property type="molecule type" value="Genomic_DNA"/>
</dbReference>
<evidence type="ECO:0000259" key="5">
    <source>
        <dbReference type="PROSITE" id="PS50979"/>
    </source>
</evidence>
<dbReference type="SUPFAM" id="SSF52440">
    <property type="entry name" value="PreATP-grasp domain"/>
    <property type="match status" value="1"/>
</dbReference>
<dbReference type="GO" id="GO:0046872">
    <property type="term" value="F:metal ion binding"/>
    <property type="evidence" value="ECO:0007669"/>
    <property type="project" value="InterPro"/>
</dbReference>
<dbReference type="InterPro" id="IPR051602">
    <property type="entry name" value="ACC_Biotin_Carboxylase"/>
</dbReference>
<proteinExistence type="predicted"/>
<dbReference type="Pfam" id="PF02786">
    <property type="entry name" value="CPSase_L_D2"/>
    <property type="match status" value="1"/>
</dbReference>
<keyword evidence="2" id="KW-0547">Nucleotide-binding</keyword>
<evidence type="ECO:0000256" key="3">
    <source>
        <dbReference type="ARBA" id="ARBA00022840"/>
    </source>
</evidence>
<dbReference type="InterPro" id="IPR016185">
    <property type="entry name" value="PreATP-grasp_dom_sf"/>
</dbReference>
<dbReference type="InterPro" id="IPR005479">
    <property type="entry name" value="CPAse_ATP-bd"/>
</dbReference>
<dbReference type="Gene3D" id="3.30.470.20">
    <property type="entry name" value="ATP-grasp fold, B domain"/>
    <property type="match status" value="1"/>
</dbReference>
<evidence type="ECO:0000259" key="4">
    <source>
        <dbReference type="PROSITE" id="PS50975"/>
    </source>
</evidence>
<name>A0A382YBV0_9ZZZZ</name>
<dbReference type="InterPro" id="IPR011761">
    <property type="entry name" value="ATP-grasp"/>
</dbReference>
<dbReference type="SUPFAM" id="SSF56059">
    <property type="entry name" value="Glutathione synthetase ATP-binding domain-like"/>
    <property type="match status" value="1"/>
</dbReference>
<protein>
    <recommendedName>
        <fullName evidence="7">ATP-grasp domain-containing protein</fullName>
    </recommendedName>
</protein>
<sequence length="264" mass="28647">DESRRLSGVGPESYLNAPLIVEEARAAGCEAIHPGYGFLSESPDFALLCQENDLVFVGPTADHLKLFGDKLAARAHASACGVPVAPGTSSSTSLEECQDFFESLGEDAAILIKAVGGGGGRGMREVCNVEEIQSAYERWRSEALRSFGNDAVYVERVIDYARHIEIQVVGDGAGSVIHLGERECSLQRRRQKLVEFTPCPGLSEGLRERLVEAAIGMASAVKYRNLGTFEFLVDARTIDKNDGAFVFIEANPRLQVEHTVTEEV</sequence>
<feature type="domain" description="ATP-grasp" evidence="4">
    <location>
        <begin position="74"/>
        <end position="253"/>
    </location>
</feature>
<dbReference type="InterPro" id="IPR011764">
    <property type="entry name" value="Biotin_carboxylation_dom"/>
</dbReference>
<evidence type="ECO:0000256" key="1">
    <source>
        <dbReference type="ARBA" id="ARBA00022598"/>
    </source>
</evidence>
<dbReference type="PANTHER" id="PTHR48095">
    <property type="entry name" value="PYRUVATE CARBOXYLASE SUBUNIT A"/>
    <property type="match status" value="1"/>
</dbReference>
<keyword evidence="3" id="KW-0067">ATP-binding</keyword>
<dbReference type="Pfam" id="PF00289">
    <property type="entry name" value="Biotin_carb_N"/>
    <property type="match status" value="1"/>
</dbReference>
<evidence type="ECO:0000313" key="6">
    <source>
        <dbReference type="EMBL" id="SVD80782.1"/>
    </source>
</evidence>
<feature type="non-terminal residue" evidence="6">
    <location>
        <position position="264"/>
    </location>
</feature>
<dbReference type="AlphaFoldDB" id="A0A382YBV0"/>
<evidence type="ECO:0000256" key="2">
    <source>
        <dbReference type="ARBA" id="ARBA00022741"/>
    </source>
</evidence>
<dbReference type="PROSITE" id="PS00867">
    <property type="entry name" value="CPSASE_2"/>
    <property type="match status" value="1"/>
</dbReference>
<reference evidence="6" key="1">
    <citation type="submission" date="2018-05" db="EMBL/GenBank/DDBJ databases">
        <authorList>
            <person name="Lanie J.A."/>
            <person name="Ng W.-L."/>
            <person name="Kazmierczak K.M."/>
            <person name="Andrzejewski T.M."/>
            <person name="Davidsen T.M."/>
            <person name="Wayne K.J."/>
            <person name="Tettelin H."/>
            <person name="Glass J.I."/>
            <person name="Rusch D."/>
            <person name="Podicherti R."/>
            <person name="Tsui H.-C.T."/>
            <person name="Winkler M.E."/>
        </authorList>
    </citation>
    <scope>NUCLEOTIDE SEQUENCE</scope>
</reference>
<dbReference type="PANTHER" id="PTHR48095:SF5">
    <property type="entry name" value="BLL7292 PROTEIN"/>
    <property type="match status" value="1"/>
</dbReference>
<keyword evidence="1" id="KW-0436">Ligase</keyword>
<feature type="non-terminal residue" evidence="6">
    <location>
        <position position="1"/>
    </location>
</feature>
<organism evidence="6">
    <name type="scientific">marine metagenome</name>
    <dbReference type="NCBI Taxonomy" id="408172"/>
    <lineage>
        <taxon>unclassified sequences</taxon>
        <taxon>metagenomes</taxon>
        <taxon>ecological metagenomes</taxon>
    </lineage>
</organism>
<evidence type="ECO:0008006" key="7">
    <source>
        <dbReference type="Google" id="ProtNLM"/>
    </source>
</evidence>
<dbReference type="GO" id="GO:0005524">
    <property type="term" value="F:ATP binding"/>
    <property type="evidence" value="ECO:0007669"/>
    <property type="project" value="UniProtKB-KW"/>
</dbReference>
<feature type="domain" description="Biotin carboxylation" evidence="5">
    <location>
        <begin position="1"/>
        <end position="264"/>
    </location>
</feature>
<dbReference type="InterPro" id="IPR005481">
    <property type="entry name" value="BC-like_N"/>
</dbReference>
<dbReference type="PROSITE" id="PS50979">
    <property type="entry name" value="BC"/>
    <property type="match status" value="1"/>
</dbReference>
<gene>
    <name evidence="6" type="ORF">METZ01_LOCUS433636</name>
</gene>